<dbReference type="GO" id="GO:0071897">
    <property type="term" value="P:DNA biosynthetic process"/>
    <property type="evidence" value="ECO:0007669"/>
    <property type="project" value="UniProtKB-ARBA"/>
</dbReference>
<protein>
    <submittedName>
        <fullName evidence="1">Uncharacterized protein</fullName>
    </submittedName>
</protein>
<proteinExistence type="predicted"/>
<evidence type="ECO:0000313" key="2">
    <source>
        <dbReference type="Proteomes" id="UP000075884"/>
    </source>
</evidence>
<dbReference type="InterPro" id="IPR043502">
    <property type="entry name" value="DNA/RNA_pol_sf"/>
</dbReference>
<evidence type="ECO:0000313" key="1">
    <source>
        <dbReference type="EnsemblMetazoa" id="ADIR003915-PA"/>
    </source>
</evidence>
<dbReference type="EnsemblMetazoa" id="ADIR003915-RA">
    <property type="protein sequence ID" value="ADIR003915-PA"/>
    <property type="gene ID" value="ADIR003915"/>
</dbReference>
<accession>A0A182N8E1</accession>
<name>A0A182N8E1_9DIPT</name>
<reference evidence="2" key="1">
    <citation type="submission" date="2013-03" db="EMBL/GenBank/DDBJ databases">
        <title>The Genome Sequence of Anopheles dirus WRAIR2.</title>
        <authorList>
            <consortium name="The Broad Institute Genomics Platform"/>
            <person name="Neafsey D.E."/>
            <person name="Walton C."/>
            <person name="Walker B."/>
            <person name="Young S.K."/>
            <person name="Zeng Q."/>
            <person name="Gargeya S."/>
            <person name="Fitzgerald M."/>
            <person name="Haas B."/>
            <person name="Abouelleil A."/>
            <person name="Allen A.W."/>
            <person name="Alvarado L."/>
            <person name="Arachchi H.M."/>
            <person name="Berlin A.M."/>
            <person name="Chapman S.B."/>
            <person name="Gainer-Dewar J."/>
            <person name="Goldberg J."/>
            <person name="Griggs A."/>
            <person name="Gujja S."/>
            <person name="Hansen M."/>
            <person name="Howarth C."/>
            <person name="Imamovic A."/>
            <person name="Ireland A."/>
            <person name="Larimer J."/>
            <person name="McCowan C."/>
            <person name="Murphy C."/>
            <person name="Pearson M."/>
            <person name="Poon T.W."/>
            <person name="Priest M."/>
            <person name="Roberts A."/>
            <person name="Saif S."/>
            <person name="Shea T."/>
            <person name="Sisk P."/>
            <person name="Sykes S."/>
            <person name="Wortman J."/>
            <person name="Nusbaum C."/>
            <person name="Birren B."/>
        </authorList>
    </citation>
    <scope>NUCLEOTIDE SEQUENCE [LARGE SCALE GENOMIC DNA]</scope>
    <source>
        <strain evidence="2">WRAIR2</strain>
    </source>
</reference>
<dbReference type="PANTHER" id="PTHR47331">
    <property type="entry name" value="PHD-TYPE DOMAIN-CONTAINING PROTEIN"/>
    <property type="match status" value="1"/>
</dbReference>
<dbReference type="SUPFAM" id="SSF56672">
    <property type="entry name" value="DNA/RNA polymerases"/>
    <property type="match status" value="1"/>
</dbReference>
<reference evidence="1" key="2">
    <citation type="submission" date="2020-05" db="UniProtKB">
        <authorList>
            <consortium name="EnsemblMetazoa"/>
        </authorList>
    </citation>
    <scope>IDENTIFICATION</scope>
    <source>
        <strain evidence="1">WRAIR2</strain>
    </source>
</reference>
<dbReference type="VEuPathDB" id="VectorBase:ADIR003915"/>
<dbReference type="AlphaFoldDB" id="A0A182N8E1"/>
<dbReference type="Proteomes" id="UP000075884">
    <property type="component" value="Unassembled WGS sequence"/>
</dbReference>
<sequence length="86" mass="10061">MLLTGPDLEYQVAVSADIREMYHQVRVNEEDQQSKRFLWRWNNTQHEPDEYAMMRMTFGTRTFNASWSLTAPVAALHTVAPVCTDR</sequence>
<organism evidence="1 2">
    <name type="scientific">Anopheles dirus</name>
    <dbReference type="NCBI Taxonomy" id="7168"/>
    <lineage>
        <taxon>Eukaryota</taxon>
        <taxon>Metazoa</taxon>
        <taxon>Ecdysozoa</taxon>
        <taxon>Arthropoda</taxon>
        <taxon>Hexapoda</taxon>
        <taxon>Insecta</taxon>
        <taxon>Pterygota</taxon>
        <taxon>Neoptera</taxon>
        <taxon>Endopterygota</taxon>
        <taxon>Diptera</taxon>
        <taxon>Nematocera</taxon>
        <taxon>Culicoidea</taxon>
        <taxon>Culicidae</taxon>
        <taxon>Anophelinae</taxon>
        <taxon>Anopheles</taxon>
    </lineage>
</organism>
<keyword evidence="2" id="KW-1185">Reference proteome</keyword>
<dbReference type="PANTHER" id="PTHR47331:SF5">
    <property type="entry name" value="RIBONUCLEASE H"/>
    <property type="match status" value="1"/>
</dbReference>